<dbReference type="GO" id="GO:0019441">
    <property type="term" value="P:L-tryptophan catabolic process to kynurenine"/>
    <property type="evidence" value="ECO:0007669"/>
    <property type="project" value="UniProtKB-UniRule"/>
</dbReference>
<reference evidence="4" key="1">
    <citation type="submission" date="2021-12" db="EMBL/GenBank/DDBJ databases">
        <title>Curvularia clavata genome.</title>
        <authorList>
            <person name="Cao Y."/>
        </authorList>
    </citation>
    <scope>NUCLEOTIDE SEQUENCE</scope>
    <source>
        <strain evidence="4">Yc1106</strain>
    </source>
</reference>
<dbReference type="GO" id="GO:0034354">
    <property type="term" value="P:'de novo' NAD+ biosynthetic process from L-tryptophan"/>
    <property type="evidence" value="ECO:0007669"/>
    <property type="project" value="UniProtKB-UniRule"/>
</dbReference>
<dbReference type="Gene3D" id="3.40.50.1820">
    <property type="entry name" value="alpha/beta hydrolase"/>
    <property type="match status" value="1"/>
</dbReference>
<dbReference type="EC" id="3.5.1.9" evidence="3"/>
<sequence length="331" mass="36241">MASGTSPWTLKHLASVPYSDPPSRLRTLDIWLPQPPAGSSPSPPDSGIWLVYVHGGAWRDPLKDSHCIEPALSHLSSSSSSDAGTTLDHVVGVASLNYRLSPYPSHPSHPSDPNDAERCARHPTHVRDVAQGLRFLQRQHGMKRWIGIGHSCGATLLSQLVSGIGLDEQGGGATSFTGGPEALILLEGIYNIPLMLKNHSPPACPQNIADIYKTFVAEAFGDNNDDGATYLAVSPVSGKYNVQQWPEGRLLVLCHSYEDELVERAQRDVMCVALDREGWSIVMEVGDEEDEVRAEGRRVLNVRDLQGLHDWIWEDGKQIATLILDVVQRLI</sequence>
<dbReference type="AlphaFoldDB" id="A0A9Q8Z229"/>
<dbReference type="OrthoDB" id="420264at2759"/>
<comment type="similarity">
    <text evidence="3">Belongs to the kynurenine formamidase family.</text>
</comment>
<comment type="catalytic activity">
    <reaction evidence="3">
        <text>N-formyl-L-kynurenine + H2O = L-kynurenine + formate + H(+)</text>
        <dbReference type="Rhea" id="RHEA:13009"/>
        <dbReference type="ChEBI" id="CHEBI:15377"/>
        <dbReference type="ChEBI" id="CHEBI:15378"/>
        <dbReference type="ChEBI" id="CHEBI:15740"/>
        <dbReference type="ChEBI" id="CHEBI:57959"/>
        <dbReference type="ChEBI" id="CHEBI:58629"/>
        <dbReference type="EC" id="3.5.1.9"/>
    </reaction>
</comment>
<feature type="active site" evidence="3">
    <location>
        <position position="309"/>
    </location>
</feature>
<feature type="active site" evidence="3">
    <location>
        <position position="259"/>
    </location>
</feature>
<proteinExistence type="inferred from homology"/>
<keyword evidence="2 3" id="KW-0823">Tryptophan catabolism</keyword>
<gene>
    <name evidence="4" type="ORF">yc1106_01808</name>
</gene>
<feature type="active site" description="Nucleophile" evidence="3">
    <location>
        <position position="151"/>
    </location>
</feature>
<comment type="pathway">
    <text evidence="3">Amino-acid degradation; L-tryptophan degradation via kynurenine pathway; L-kynurenine from L-tryptophan: step 2/2.</text>
</comment>
<dbReference type="SUPFAM" id="SSF53474">
    <property type="entry name" value="alpha/beta-Hydrolases"/>
    <property type="match status" value="1"/>
</dbReference>
<dbReference type="EMBL" id="CP089274">
    <property type="protein sequence ID" value="USP74534.1"/>
    <property type="molecule type" value="Genomic_DNA"/>
</dbReference>
<dbReference type="GO" id="GO:0004061">
    <property type="term" value="F:arylformamidase activity"/>
    <property type="evidence" value="ECO:0007669"/>
    <property type="project" value="UniProtKB-UniRule"/>
</dbReference>
<feature type="short sequence motif" description="HGGXW" evidence="3">
    <location>
        <begin position="54"/>
        <end position="58"/>
    </location>
</feature>
<dbReference type="InterPro" id="IPR029058">
    <property type="entry name" value="AB_hydrolase_fold"/>
</dbReference>
<dbReference type="InterPro" id="IPR050300">
    <property type="entry name" value="GDXG_lipolytic_enzyme"/>
</dbReference>
<evidence type="ECO:0000313" key="4">
    <source>
        <dbReference type="EMBL" id="USP74534.1"/>
    </source>
</evidence>
<dbReference type="VEuPathDB" id="FungiDB:yc1106_01808"/>
<dbReference type="HAMAP" id="MF_03014">
    <property type="entry name" value="KFase"/>
    <property type="match status" value="1"/>
</dbReference>
<protein>
    <recommendedName>
        <fullName evidence="3">Kynurenine formamidase</fullName>
        <shortName evidence="3">KFA</shortName>
        <shortName evidence="3">KFase</shortName>
        <ecNumber evidence="3">3.5.1.9</ecNumber>
    </recommendedName>
    <alternativeName>
        <fullName evidence="3">Arylformamidase</fullName>
    </alternativeName>
    <alternativeName>
        <fullName evidence="3">N-formylkynurenine formamidase</fullName>
        <shortName evidence="3">FKF</shortName>
    </alternativeName>
</protein>
<dbReference type="Proteomes" id="UP001056012">
    <property type="component" value="Chromosome 1"/>
</dbReference>
<name>A0A9Q8Z229_CURCL</name>
<evidence type="ECO:0000313" key="5">
    <source>
        <dbReference type="Proteomes" id="UP001056012"/>
    </source>
</evidence>
<comment type="function">
    <text evidence="3">Catalyzes the hydrolysis of N-formyl-L-kynurenine to L-kynurenine, the second step in the kynurenine pathway of tryptophan degradation. Kynurenine may be further oxidized to nicotinic acid, NAD(H) and NADP(H). Required for elimination of toxic metabolites.</text>
</comment>
<accession>A0A9Q8Z229</accession>
<keyword evidence="1 3" id="KW-0378">Hydrolase</keyword>
<evidence type="ECO:0000256" key="3">
    <source>
        <dbReference type="HAMAP-Rule" id="MF_03014"/>
    </source>
</evidence>
<evidence type="ECO:0000256" key="2">
    <source>
        <dbReference type="ARBA" id="ARBA00023079"/>
    </source>
</evidence>
<comment type="subunit">
    <text evidence="3">Homodimer.</text>
</comment>
<dbReference type="PANTHER" id="PTHR48081">
    <property type="entry name" value="AB HYDROLASE SUPERFAMILY PROTEIN C4A8.06C"/>
    <property type="match status" value="1"/>
</dbReference>
<dbReference type="InterPro" id="IPR027519">
    <property type="entry name" value="KFase_ver/fungi-typ"/>
</dbReference>
<dbReference type="PANTHER" id="PTHR48081:SF33">
    <property type="entry name" value="KYNURENINE FORMAMIDASE"/>
    <property type="match status" value="1"/>
</dbReference>
<evidence type="ECO:0000256" key="1">
    <source>
        <dbReference type="ARBA" id="ARBA00022801"/>
    </source>
</evidence>
<keyword evidence="5" id="KW-1185">Reference proteome</keyword>
<organism evidence="4 5">
    <name type="scientific">Curvularia clavata</name>
    <dbReference type="NCBI Taxonomy" id="95742"/>
    <lineage>
        <taxon>Eukaryota</taxon>
        <taxon>Fungi</taxon>
        <taxon>Dikarya</taxon>
        <taxon>Ascomycota</taxon>
        <taxon>Pezizomycotina</taxon>
        <taxon>Dothideomycetes</taxon>
        <taxon>Pleosporomycetidae</taxon>
        <taxon>Pleosporales</taxon>
        <taxon>Pleosporineae</taxon>
        <taxon>Pleosporaceae</taxon>
        <taxon>Curvularia</taxon>
    </lineage>
</organism>
<comment type="domain">
    <text evidence="3">The main chain amide nitrogen atoms of the second glycine and its adjacent residue in the HGGXW motif define the oxyanion hole, and stabilize the oxyanion that forms during the nucleophilic attack by the catalytic serine during substrate cleavage.</text>
</comment>